<evidence type="ECO:0000256" key="4">
    <source>
        <dbReference type="ARBA" id="ARBA00022840"/>
    </source>
</evidence>
<feature type="region of interest" description="Disordered" evidence="10">
    <location>
        <begin position="533"/>
        <end position="553"/>
    </location>
</feature>
<evidence type="ECO:0000256" key="9">
    <source>
        <dbReference type="PROSITE-ProRule" id="PRU00560"/>
    </source>
</evidence>
<feature type="compositionally biased region" description="Pro residues" evidence="10">
    <location>
        <begin position="457"/>
        <end position="475"/>
    </location>
</feature>
<dbReference type="InterPro" id="IPR014017">
    <property type="entry name" value="DNA_helicase_UvrD-like_C"/>
</dbReference>
<organism evidence="13 14">
    <name type="scientific">Crossiella equi</name>
    <dbReference type="NCBI Taxonomy" id="130796"/>
    <lineage>
        <taxon>Bacteria</taxon>
        <taxon>Bacillati</taxon>
        <taxon>Actinomycetota</taxon>
        <taxon>Actinomycetes</taxon>
        <taxon>Pseudonocardiales</taxon>
        <taxon>Pseudonocardiaceae</taxon>
        <taxon>Crossiella</taxon>
    </lineage>
</organism>
<proteinExistence type="predicted"/>
<evidence type="ECO:0000259" key="11">
    <source>
        <dbReference type="PROSITE" id="PS51198"/>
    </source>
</evidence>
<dbReference type="CDD" id="cd18807">
    <property type="entry name" value="SF1_C_UvrD"/>
    <property type="match status" value="1"/>
</dbReference>
<dbReference type="Gene3D" id="3.20.20.140">
    <property type="entry name" value="Metal-dependent hydrolases"/>
    <property type="match status" value="1"/>
</dbReference>
<feature type="binding site" evidence="9">
    <location>
        <begin position="571"/>
        <end position="578"/>
    </location>
    <ligand>
        <name>ATP</name>
        <dbReference type="ChEBI" id="CHEBI:30616"/>
    </ligand>
</feature>
<evidence type="ECO:0000256" key="7">
    <source>
        <dbReference type="ARBA" id="ARBA00034808"/>
    </source>
</evidence>
<gene>
    <name evidence="13" type="ORF">JOF53_000250</name>
</gene>
<evidence type="ECO:0000256" key="5">
    <source>
        <dbReference type="ARBA" id="ARBA00023235"/>
    </source>
</evidence>
<feature type="region of interest" description="Disordered" evidence="10">
    <location>
        <begin position="435"/>
        <end position="508"/>
    </location>
</feature>
<dbReference type="CDD" id="cd17932">
    <property type="entry name" value="DEXQc_UvrD"/>
    <property type="match status" value="1"/>
</dbReference>
<dbReference type="Pfam" id="PF13361">
    <property type="entry name" value="UvrD_C"/>
    <property type="match status" value="2"/>
</dbReference>
<dbReference type="PROSITE" id="PS51217">
    <property type="entry name" value="UVRD_HELICASE_CTER"/>
    <property type="match status" value="1"/>
</dbReference>
<comment type="catalytic activity">
    <reaction evidence="8">
        <text>ATP + H2O = ADP + phosphate + H(+)</text>
        <dbReference type="Rhea" id="RHEA:13065"/>
        <dbReference type="ChEBI" id="CHEBI:15377"/>
        <dbReference type="ChEBI" id="CHEBI:15378"/>
        <dbReference type="ChEBI" id="CHEBI:30616"/>
        <dbReference type="ChEBI" id="CHEBI:43474"/>
        <dbReference type="ChEBI" id="CHEBI:456216"/>
        <dbReference type="EC" id="5.6.2.4"/>
    </reaction>
</comment>
<reference evidence="13 14" key="1">
    <citation type="submission" date="2021-03" db="EMBL/GenBank/DDBJ databases">
        <title>Sequencing the genomes of 1000 actinobacteria strains.</title>
        <authorList>
            <person name="Klenk H.-P."/>
        </authorList>
    </citation>
    <scope>NUCLEOTIDE SEQUENCE [LARGE SCALE GENOMIC DNA]</scope>
    <source>
        <strain evidence="13 14">DSM 44580</strain>
    </source>
</reference>
<comment type="caution">
    <text evidence="13">The sequence shown here is derived from an EMBL/GenBank/DDBJ whole genome shotgun (WGS) entry which is preliminary data.</text>
</comment>
<keyword evidence="2 9" id="KW-0378">Hydrolase</keyword>
<feature type="compositionally biased region" description="Low complexity" evidence="10">
    <location>
        <begin position="443"/>
        <end position="456"/>
    </location>
</feature>
<dbReference type="RefSeq" id="WP_307849805.1">
    <property type="nucleotide sequence ID" value="NZ_JAGIOO010000001.1"/>
</dbReference>
<dbReference type="PANTHER" id="PTHR11070:SF2">
    <property type="entry name" value="ATP-DEPENDENT DNA HELICASE SRS2"/>
    <property type="match status" value="1"/>
</dbReference>
<evidence type="ECO:0000256" key="2">
    <source>
        <dbReference type="ARBA" id="ARBA00022801"/>
    </source>
</evidence>
<feature type="domain" description="UvrD-like helicase C-terminal" evidence="12">
    <location>
        <begin position="803"/>
        <end position="1070"/>
    </location>
</feature>
<evidence type="ECO:0000256" key="6">
    <source>
        <dbReference type="ARBA" id="ARBA00034617"/>
    </source>
</evidence>
<evidence type="ECO:0000259" key="12">
    <source>
        <dbReference type="PROSITE" id="PS51217"/>
    </source>
</evidence>
<keyword evidence="14" id="KW-1185">Reference proteome</keyword>
<protein>
    <recommendedName>
        <fullName evidence="7">DNA 3'-5' helicase</fullName>
        <ecNumber evidence="7">5.6.2.4</ecNumber>
    </recommendedName>
</protein>
<evidence type="ECO:0000256" key="10">
    <source>
        <dbReference type="SAM" id="MobiDB-lite"/>
    </source>
</evidence>
<dbReference type="CDD" id="cd19067">
    <property type="entry name" value="PfuEndoQ-like"/>
    <property type="match status" value="1"/>
</dbReference>
<sequence length="1122" mass="122716">MRFYADLHIHSKYSRACSRDCDLEHLTWWARRKGIALVGTGDFTHPAWYAHLRETLVEAEPGLYRLQPDLDRDINRTLPASCADTDVRFMLSVEISTIYKRGDKTRKVHHLIYMPDLAAAGEFNRRLAKIGNIGSDGRPILGLDSRDLLEIALESSPDAYLVPAHVWTPWFAVLGSKSGFDAIEDCYLDLADHIFAVETGLSSDPEMNWQVSGLDKYRLVSNSDAHSPPMLGREATVFDTELDYYRLRHALRTGEGFAGTAEFFPEEGKYHLDGHRKCDIRFNPAETRAHDSRCPVCEKPLTVGVLSRVNDLADRPLGHRPENAAPFRSLVPLPEIMSEILGVGPKSKKVMTELDRLTTALGPELAILDELPIDLIADQHELLGEAITRLRRGQVIRDSGYDGEYGVIRLFEPGELRRRAETHAPALFEDDLFSLAPTPAPAEPTTSPAPAAGGPSPAAPEPAIEPGPAPEPAPLVDPASGSEPTSEPNTEPELRPRPAPGPELKTDAGPTLVAAVEPGPLTIAGSTVGSGLAAAAAPEPTPAPGPSLLDGLDPDQRVAAERLGGPLLIIAGPGTGKTRTLTHRLAHLVTAHGVDPASCLAITFTRRAAEEMRERLAALAPGHAERITVSTFHALGVHILREQHGRVGLTGGFGIAGTEERLGILTEVAGGEKAARELLDGKVEWDETVRERYTKTLRARDLVDFDDLIVQPVRLLEEDPELAAQYRDRYQWISVDEYQDVDELQYRLLRLLAGERANLTAIGDPDQAIYRFRGADVGFFLRFRQDFPGAATVQLTRNYRSGKHIVAGARQAIAPTTLVPGRELHPCGSFEEHALIGLHTAADEAAEGAFVARTIDQLLGGSSFHSLDSGRVVDDGHGGLSFSDFAVLYRTDSQARAVVDALTRAGVPFQKRSHDRLVNRPGVAEILRELTYVAAGAAPAVGPGVLARVRAAAETALTRVPAAERQERAADFHTAVDLLTTLALRHEHDLDAFRTELALGAEVDSMDPRADRVWLLTLHAAKGLEFPVVFLVGNEDGLLPLRWQGAEDVDEEHVREERRLFFVGMTRAQQRLYLSHASRRHRHGAERAMPVSPFLSAVDGGLIERHGDAVPRKRKPRQTTLF</sequence>
<keyword evidence="1 9" id="KW-0547">Nucleotide-binding</keyword>
<dbReference type="PANTHER" id="PTHR11070">
    <property type="entry name" value="UVRD / RECB / PCRA DNA HELICASE FAMILY MEMBER"/>
    <property type="match status" value="1"/>
</dbReference>
<evidence type="ECO:0000313" key="13">
    <source>
        <dbReference type="EMBL" id="MBP2471378.1"/>
    </source>
</evidence>
<evidence type="ECO:0000256" key="1">
    <source>
        <dbReference type="ARBA" id="ARBA00022741"/>
    </source>
</evidence>
<dbReference type="InterPro" id="IPR000212">
    <property type="entry name" value="DNA_helicase_UvrD/REP"/>
</dbReference>
<comment type="catalytic activity">
    <reaction evidence="6">
        <text>Couples ATP hydrolysis with the unwinding of duplex DNA by translocating in the 3'-5' direction.</text>
        <dbReference type="EC" id="5.6.2.4"/>
    </reaction>
</comment>
<evidence type="ECO:0000256" key="3">
    <source>
        <dbReference type="ARBA" id="ARBA00022806"/>
    </source>
</evidence>
<dbReference type="EMBL" id="JAGIOO010000001">
    <property type="protein sequence ID" value="MBP2471378.1"/>
    <property type="molecule type" value="Genomic_DNA"/>
</dbReference>
<feature type="domain" description="UvrD-like helicase ATP-binding" evidence="11">
    <location>
        <begin position="550"/>
        <end position="802"/>
    </location>
</feature>
<dbReference type="EC" id="5.6.2.4" evidence="7"/>
<keyword evidence="4 9" id="KW-0067">ATP-binding</keyword>
<keyword evidence="3 9" id="KW-0347">Helicase</keyword>
<dbReference type="InterPro" id="IPR027417">
    <property type="entry name" value="P-loop_NTPase"/>
</dbReference>
<evidence type="ECO:0000256" key="8">
    <source>
        <dbReference type="ARBA" id="ARBA00048988"/>
    </source>
</evidence>
<dbReference type="Pfam" id="PF00580">
    <property type="entry name" value="UvrD-helicase"/>
    <property type="match status" value="2"/>
</dbReference>
<dbReference type="Gene3D" id="1.10.486.10">
    <property type="entry name" value="PCRA, domain 4"/>
    <property type="match status" value="2"/>
</dbReference>
<dbReference type="InterPro" id="IPR016195">
    <property type="entry name" value="Pol/histidinol_Pase-like"/>
</dbReference>
<evidence type="ECO:0000313" key="14">
    <source>
        <dbReference type="Proteomes" id="UP001519363"/>
    </source>
</evidence>
<dbReference type="Proteomes" id="UP001519363">
    <property type="component" value="Unassembled WGS sequence"/>
</dbReference>
<dbReference type="InterPro" id="IPR014016">
    <property type="entry name" value="UvrD-like_ATP-bd"/>
</dbReference>
<name>A0ABS5A476_9PSEU</name>
<dbReference type="PROSITE" id="PS51198">
    <property type="entry name" value="UVRD_HELICASE_ATP_BIND"/>
    <property type="match status" value="1"/>
</dbReference>
<dbReference type="SUPFAM" id="SSF52540">
    <property type="entry name" value="P-loop containing nucleoside triphosphate hydrolases"/>
    <property type="match status" value="1"/>
</dbReference>
<keyword evidence="5" id="KW-0413">Isomerase</keyword>
<feature type="compositionally biased region" description="Low complexity" evidence="10">
    <location>
        <begin position="482"/>
        <end position="491"/>
    </location>
</feature>
<dbReference type="Gene3D" id="3.40.50.300">
    <property type="entry name" value="P-loop containing nucleotide triphosphate hydrolases"/>
    <property type="match status" value="3"/>
</dbReference>
<accession>A0ABS5A476</accession>
<dbReference type="SUPFAM" id="SSF89550">
    <property type="entry name" value="PHP domain-like"/>
    <property type="match status" value="1"/>
</dbReference>